<evidence type="ECO:0000313" key="10">
    <source>
        <dbReference type="Proteomes" id="UP001197875"/>
    </source>
</evidence>
<keyword evidence="5 7" id="KW-1133">Transmembrane helix</keyword>
<keyword evidence="3" id="KW-1003">Cell membrane</keyword>
<dbReference type="InterPro" id="IPR000515">
    <property type="entry name" value="MetI-like"/>
</dbReference>
<keyword evidence="6 7" id="KW-0472">Membrane</keyword>
<gene>
    <name evidence="9" type="ORF">LKD71_13065</name>
</gene>
<evidence type="ECO:0000256" key="5">
    <source>
        <dbReference type="ARBA" id="ARBA00022989"/>
    </source>
</evidence>
<dbReference type="PANTHER" id="PTHR43227:SF11">
    <property type="entry name" value="BLL4140 PROTEIN"/>
    <property type="match status" value="1"/>
</dbReference>
<keyword evidence="10" id="KW-1185">Reference proteome</keyword>
<evidence type="ECO:0000256" key="1">
    <source>
        <dbReference type="ARBA" id="ARBA00004651"/>
    </source>
</evidence>
<evidence type="ECO:0000256" key="6">
    <source>
        <dbReference type="ARBA" id="ARBA00023136"/>
    </source>
</evidence>
<evidence type="ECO:0000256" key="2">
    <source>
        <dbReference type="ARBA" id="ARBA00022448"/>
    </source>
</evidence>
<dbReference type="PROSITE" id="PS50928">
    <property type="entry name" value="ABC_TM1"/>
    <property type="match status" value="1"/>
</dbReference>
<dbReference type="Gene3D" id="1.10.3720.10">
    <property type="entry name" value="MetI-like"/>
    <property type="match status" value="1"/>
</dbReference>
<evidence type="ECO:0000259" key="8">
    <source>
        <dbReference type="PROSITE" id="PS50928"/>
    </source>
</evidence>
<dbReference type="SUPFAM" id="SSF161098">
    <property type="entry name" value="MetI-like"/>
    <property type="match status" value="1"/>
</dbReference>
<comment type="caution">
    <text evidence="9">The sequence shown here is derived from an EMBL/GenBank/DDBJ whole genome shotgun (WGS) entry which is preliminary data.</text>
</comment>
<proteinExistence type="inferred from homology"/>
<dbReference type="RefSeq" id="WP_177309969.1">
    <property type="nucleotide sequence ID" value="NZ_JAJEPR010000026.1"/>
</dbReference>
<keyword evidence="2 7" id="KW-0813">Transport</keyword>
<dbReference type="PANTHER" id="PTHR43227">
    <property type="entry name" value="BLL4140 PROTEIN"/>
    <property type="match status" value="1"/>
</dbReference>
<protein>
    <submittedName>
        <fullName evidence="9">ABC transporter permease subunit</fullName>
    </submittedName>
</protein>
<feature type="domain" description="ABC transmembrane type-1" evidence="8">
    <location>
        <begin position="83"/>
        <end position="298"/>
    </location>
</feature>
<feature type="transmembrane region" description="Helical" evidence="7">
    <location>
        <begin position="277"/>
        <end position="298"/>
    </location>
</feature>
<evidence type="ECO:0000256" key="3">
    <source>
        <dbReference type="ARBA" id="ARBA00022475"/>
    </source>
</evidence>
<dbReference type="EMBL" id="JAJEPR010000026">
    <property type="protein sequence ID" value="MCC2190715.1"/>
    <property type="molecule type" value="Genomic_DNA"/>
</dbReference>
<dbReference type="Pfam" id="PF00528">
    <property type="entry name" value="BPD_transp_1"/>
    <property type="match status" value="1"/>
</dbReference>
<dbReference type="GO" id="GO:0005886">
    <property type="term" value="C:plasma membrane"/>
    <property type="evidence" value="ECO:0007669"/>
    <property type="project" value="UniProtKB-SubCell"/>
</dbReference>
<keyword evidence="4 7" id="KW-0812">Transmembrane</keyword>
<dbReference type="InterPro" id="IPR035906">
    <property type="entry name" value="MetI-like_sf"/>
</dbReference>
<feature type="transmembrane region" description="Helical" evidence="7">
    <location>
        <begin position="219"/>
        <end position="245"/>
    </location>
</feature>
<accession>A0AAE3DUL9</accession>
<feature type="transmembrane region" description="Helical" evidence="7">
    <location>
        <begin position="174"/>
        <end position="198"/>
    </location>
</feature>
<sequence>MKANQTKVKKKGRTVRAFKRDLSLWLFCVPGVVLTFIFSYIPMYGIQLAFRRYNAKAGILGSPWVGLYYFQRFFSSPYFGTTIKNTLILSLYGLLVSFPLPIILALMLNSLRFKKYRKVIQTVTYAPNFISTVVMCGMITLFLSPSIGVINQIMKSMGIDAVNFMAKKEYWRHIYVWTGVWQSTGWSSVIYFAALAGISPELHEAAKVDGATKFQLIRYIDLPSILPTATILLIMNCGSILSIGFEKAYLLQNSLNGSVSEIISTYVYKVGLVNNDMSYSTAIGLFNTVVNLVLLIIVNKASDKMSGNSLW</sequence>
<evidence type="ECO:0000256" key="7">
    <source>
        <dbReference type="RuleBase" id="RU363032"/>
    </source>
</evidence>
<dbReference type="GO" id="GO:0055085">
    <property type="term" value="P:transmembrane transport"/>
    <property type="evidence" value="ECO:0007669"/>
    <property type="project" value="InterPro"/>
</dbReference>
<dbReference type="InterPro" id="IPR050809">
    <property type="entry name" value="UgpAE/MalFG_permease"/>
</dbReference>
<comment type="similarity">
    <text evidence="7">Belongs to the binding-protein-dependent transport system permease family.</text>
</comment>
<feature type="transmembrane region" description="Helical" evidence="7">
    <location>
        <begin position="90"/>
        <end position="108"/>
    </location>
</feature>
<organism evidence="9 10">
    <name type="scientific">Fusicatenibacter faecihominis</name>
    <dbReference type="NCBI Taxonomy" id="2881276"/>
    <lineage>
        <taxon>Bacteria</taxon>
        <taxon>Bacillati</taxon>
        <taxon>Bacillota</taxon>
        <taxon>Clostridia</taxon>
        <taxon>Lachnospirales</taxon>
        <taxon>Lachnospiraceae</taxon>
        <taxon>Fusicatenibacter</taxon>
    </lineage>
</organism>
<name>A0AAE3DUL9_9FIRM</name>
<comment type="subcellular location">
    <subcellularLocation>
        <location evidence="1 7">Cell membrane</location>
        <topology evidence="1 7">Multi-pass membrane protein</topology>
    </subcellularLocation>
</comment>
<dbReference type="AlphaFoldDB" id="A0AAE3DUL9"/>
<reference evidence="9 10" key="1">
    <citation type="submission" date="2021-10" db="EMBL/GenBank/DDBJ databases">
        <title>Anaerobic single-cell dispensing facilitates the cultivation of human gut bacteria.</title>
        <authorList>
            <person name="Afrizal A."/>
        </authorList>
    </citation>
    <scope>NUCLEOTIDE SEQUENCE [LARGE SCALE GENOMIC DNA]</scope>
    <source>
        <strain evidence="9 10">CLA-AA-H277</strain>
    </source>
</reference>
<evidence type="ECO:0000256" key="4">
    <source>
        <dbReference type="ARBA" id="ARBA00022692"/>
    </source>
</evidence>
<dbReference type="CDD" id="cd06261">
    <property type="entry name" value="TM_PBP2"/>
    <property type="match status" value="1"/>
</dbReference>
<evidence type="ECO:0000313" key="9">
    <source>
        <dbReference type="EMBL" id="MCC2190715.1"/>
    </source>
</evidence>
<feature type="transmembrane region" description="Helical" evidence="7">
    <location>
        <begin position="129"/>
        <end position="154"/>
    </location>
</feature>
<dbReference type="Proteomes" id="UP001197875">
    <property type="component" value="Unassembled WGS sequence"/>
</dbReference>
<feature type="transmembrane region" description="Helical" evidence="7">
    <location>
        <begin position="22"/>
        <end position="41"/>
    </location>
</feature>